<dbReference type="Pfam" id="PF00583">
    <property type="entry name" value="Acetyltransf_1"/>
    <property type="match status" value="1"/>
</dbReference>
<protein>
    <submittedName>
        <fullName evidence="4">GCN5 family acetyltransferase</fullName>
    </submittedName>
</protein>
<dbReference type="Proteomes" id="UP000028542">
    <property type="component" value="Unassembled WGS sequence"/>
</dbReference>
<dbReference type="eggNOG" id="COG1247">
    <property type="taxonomic scope" value="Bacteria"/>
</dbReference>
<dbReference type="AlphaFoldDB" id="A0A084JJ03"/>
<evidence type="ECO:0000313" key="5">
    <source>
        <dbReference type="Proteomes" id="UP000028542"/>
    </source>
</evidence>
<dbReference type="EMBL" id="JPMD01000001">
    <property type="protein sequence ID" value="KEZ88937.1"/>
    <property type="molecule type" value="Genomic_DNA"/>
</dbReference>
<accession>A0A084JJ03</accession>
<dbReference type="InterPro" id="IPR050680">
    <property type="entry name" value="YpeA/RimI_acetyltransf"/>
</dbReference>
<organism evidence="4 5">
    <name type="scientific">Clostridium sulfidigenes</name>
    <dbReference type="NCBI Taxonomy" id="318464"/>
    <lineage>
        <taxon>Bacteria</taxon>
        <taxon>Bacillati</taxon>
        <taxon>Bacillota</taxon>
        <taxon>Clostridia</taxon>
        <taxon>Eubacteriales</taxon>
        <taxon>Clostridiaceae</taxon>
        <taxon>Clostridium</taxon>
    </lineage>
</organism>
<dbReference type="PANTHER" id="PTHR43420">
    <property type="entry name" value="ACETYLTRANSFERASE"/>
    <property type="match status" value="1"/>
</dbReference>
<evidence type="ECO:0000259" key="3">
    <source>
        <dbReference type="PROSITE" id="PS51186"/>
    </source>
</evidence>
<evidence type="ECO:0000256" key="2">
    <source>
        <dbReference type="ARBA" id="ARBA00023315"/>
    </source>
</evidence>
<dbReference type="Gene3D" id="3.40.630.30">
    <property type="match status" value="1"/>
</dbReference>
<dbReference type="CDD" id="cd04301">
    <property type="entry name" value="NAT_SF"/>
    <property type="match status" value="1"/>
</dbReference>
<proteinExistence type="predicted"/>
<dbReference type="RefSeq" id="WP_035129444.1">
    <property type="nucleotide sequence ID" value="NZ_JPMD01000001.1"/>
</dbReference>
<keyword evidence="5" id="KW-1185">Reference proteome</keyword>
<sequence>MYNIRYATIDDAKILGEIHSKSWKSAYRGIVPNEILDNITSSKREIYFKKALSEKWEEDAIIFKEDVPIGLICIGKCRDDDKKELSGEIWGIYLLPQYWSMGVGSELIRWGMNELRKRSYKEITLWVLEENIRARRFYEKIGFYHDGTVKEINIGKELKEYRYVKEIEQLKEVTFRQ</sequence>
<dbReference type="PROSITE" id="PS51186">
    <property type="entry name" value="GNAT"/>
    <property type="match status" value="1"/>
</dbReference>
<dbReference type="STRING" id="318464.IO99_01950"/>
<dbReference type="GO" id="GO:0016747">
    <property type="term" value="F:acyltransferase activity, transferring groups other than amino-acyl groups"/>
    <property type="evidence" value="ECO:0007669"/>
    <property type="project" value="InterPro"/>
</dbReference>
<evidence type="ECO:0000256" key="1">
    <source>
        <dbReference type="ARBA" id="ARBA00022679"/>
    </source>
</evidence>
<keyword evidence="2" id="KW-0012">Acyltransferase</keyword>
<dbReference type="SUPFAM" id="SSF55729">
    <property type="entry name" value="Acyl-CoA N-acyltransferases (Nat)"/>
    <property type="match status" value="1"/>
</dbReference>
<evidence type="ECO:0000313" key="4">
    <source>
        <dbReference type="EMBL" id="KEZ88937.1"/>
    </source>
</evidence>
<reference evidence="4 5" key="1">
    <citation type="submission" date="2014-07" db="EMBL/GenBank/DDBJ databases">
        <title>Draft genome of Clostridium sulfidigenes 113A isolated from sediments associated with methane hydrate from Krishna Godavari basin.</title>
        <authorList>
            <person name="Honkalas V.S."/>
            <person name="Dabir A.P."/>
            <person name="Arora P."/>
            <person name="Dhakephalkar P.K."/>
        </authorList>
    </citation>
    <scope>NUCLEOTIDE SEQUENCE [LARGE SCALE GENOMIC DNA]</scope>
    <source>
        <strain evidence="4 5">113A</strain>
    </source>
</reference>
<keyword evidence="1 4" id="KW-0808">Transferase</keyword>
<comment type="caution">
    <text evidence="4">The sequence shown here is derived from an EMBL/GenBank/DDBJ whole genome shotgun (WGS) entry which is preliminary data.</text>
</comment>
<gene>
    <name evidence="4" type="ORF">IO99_01950</name>
</gene>
<feature type="domain" description="N-acetyltransferase" evidence="3">
    <location>
        <begin position="2"/>
        <end position="168"/>
    </location>
</feature>
<name>A0A084JJ03_9CLOT</name>
<dbReference type="InterPro" id="IPR016181">
    <property type="entry name" value="Acyl_CoA_acyltransferase"/>
</dbReference>
<dbReference type="InterPro" id="IPR000182">
    <property type="entry name" value="GNAT_dom"/>
</dbReference>